<organism evidence="1 2">
    <name type="scientific">Pontibacter silvestris</name>
    <dbReference type="NCBI Taxonomy" id="2305183"/>
    <lineage>
        <taxon>Bacteria</taxon>
        <taxon>Pseudomonadati</taxon>
        <taxon>Bacteroidota</taxon>
        <taxon>Cytophagia</taxon>
        <taxon>Cytophagales</taxon>
        <taxon>Hymenobacteraceae</taxon>
        <taxon>Pontibacter</taxon>
    </lineage>
</organism>
<sequence>MKIVLFVGSGFNYMLADIVKPLKTYTKDEKPLDKEIERLNNLWYRFEPLLSPFNNYIPTKRGEELFEAVEGFQKVYNKFIGKSDIDLANTTAMFASRIKQEMQKTGEQFTKFEIEKGYSNISSVLPNFGKAFSLTLKKNNVSDFYLCTTN</sequence>
<accession>A0ABW4X3P9</accession>
<evidence type="ECO:0000313" key="1">
    <source>
        <dbReference type="EMBL" id="MFD2068625.1"/>
    </source>
</evidence>
<protein>
    <submittedName>
        <fullName evidence="1">Uncharacterized protein</fullName>
    </submittedName>
</protein>
<dbReference type="EMBL" id="JBHUHV010000054">
    <property type="protein sequence ID" value="MFD2068625.1"/>
    <property type="molecule type" value="Genomic_DNA"/>
</dbReference>
<gene>
    <name evidence="1" type="ORF">ACFSKU_17175</name>
</gene>
<reference evidence="2" key="1">
    <citation type="journal article" date="2019" name="Int. J. Syst. Evol. Microbiol.">
        <title>The Global Catalogue of Microorganisms (GCM) 10K type strain sequencing project: providing services to taxonomists for standard genome sequencing and annotation.</title>
        <authorList>
            <consortium name="The Broad Institute Genomics Platform"/>
            <consortium name="The Broad Institute Genome Sequencing Center for Infectious Disease"/>
            <person name="Wu L."/>
            <person name="Ma J."/>
        </authorList>
    </citation>
    <scope>NUCLEOTIDE SEQUENCE [LARGE SCALE GENOMIC DNA]</scope>
    <source>
        <strain evidence="2">JCM 16545</strain>
    </source>
</reference>
<dbReference type="RefSeq" id="WP_229958956.1">
    <property type="nucleotide sequence ID" value="NZ_JAJJWI010000004.1"/>
</dbReference>
<evidence type="ECO:0000313" key="2">
    <source>
        <dbReference type="Proteomes" id="UP001597369"/>
    </source>
</evidence>
<dbReference type="Proteomes" id="UP001597369">
    <property type="component" value="Unassembled WGS sequence"/>
</dbReference>
<comment type="caution">
    <text evidence="1">The sequence shown here is derived from an EMBL/GenBank/DDBJ whole genome shotgun (WGS) entry which is preliminary data.</text>
</comment>
<name>A0ABW4X3P9_9BACT</name>
<keyword evidence="2" id="KW-1185">Reference proteome</keyword>
<proteinExistence type="predicted"/>